<dbReference type="PANTHER" id="PTHR10992">
    <property type="entry name" value="METHYLESTERASE FAMILY MEMBER"/>
    <property type="match status" value="1"/>
</dbReference>
<name>A0ABV8DDA7_9BURK</name>
<dbReference type="Gene3D" id="3.40.50.1820">
    <property type="entry name" value="alpha/beta hydrolase"/>
    <property type="match status" value="1"/>
</dbReference>
<dbReference type="GO" id="GO:0016787">
    <property type="term" value="F:hydrolase activity"/>
    <property type="evidence" value="ECO:0007669"/>
    <property type="project" value="UniProtKB-KW"/>
</dbReference>
<dbReference type="SUPFAM" id="SSF53474">
    <property type="entry name" value="alpha/beta-Hydrolases"/>
    <property type="match status" value="1"/>
</dbReference>
<sequence>MNIVLLHGSWHGAWCWHKVVPLLQARGHQVHVPDLPAHGRHWRVARGRTTLSAMAAHVCRVLDALDGPALIVAHSRGGIVASTVAEQRHHKLVGVTYLAAYMLRHGERVTDFFRQDKASLVARHIHVSRSTLTDHLAPEAYRPALYADCSDADVALAQALLTPEPSLPALTRLALTAPRYGSVPRHYIELTQDRAVTIELQRKMIAASPCATVSSIEASHSAYFSQPQRLADTVHQIAGFR</sequence>
<organism evidence="2 3">
    <name type="scientific">Acidovorax facilis</name>
    <dbReference type="NCBI Taxonomy" id="12917"/>
    <lineage>
        <taxon>Bacteria</taxon>
        <taxon>Pseudomonadati</taxon>
        <taxon>Pseudomonadota</taxon>
        <taxon>Betaproteobacteria</taxon>
        <taxon>Burkholderiales</taxon>
        <taxon>Comamonadaceae</taxon>
        <taxon>Acidovorax</taxon>
    </lineage>
</organism>
<evidence type="ECO:0000313" key="3">
    <source>
        <dbReference type="Proteomes" id="UP001595693"/>
    </source>
</evidence>
<dbReference type="Pfam" id="PF12697">
    <property type="entry name" value="Abhydrolase_6"/>
    <property type="match status" value="1"/>
</dbReference>
<gene>
    <name evidence="2" type="ORF">ACFOW3_16785</name>
</gene>
<evidence type="ECO:0000259" key="1">
    <source>
        <dbReference type="Pfam" id="PF12697"/>
    </source>
</evidence>
<dbReference type="Proteomes" id="UP001595693">
    <property type="component" value="Unassembled WGS sequence"/>
</dbReference>
<dbReference type="PANTHER" id="PTHR10992:SF872">
    <property type="entry name" value="METHYLESTERASE 11, CHLOROPLASTIC-RELATED"/>
    <property type="match status" value="1"/>
</dbReference>
<reference evidence="3" key="1">
    <citation type="journal article" date="2019" name="Int. J. Syst. Evol. Microbiol.">
        <title>The Global Catalogue of Microorganisms (GCM) 10K type strain sequencing project: providing services to taxonomists for standard genome sequencing and annotation.</title>
        <authorList>
            <consortium name="The Broad Institute Genomics Platform"/>
            <consortium name="The Broad Institute Genome Sequencing Center for Infectious Disease"/>
            <person name="Wu L."/>
            <person name="Ma J."/>
        </authorList>
    </citation>
    <scope>NUCLEOTIDE SEQUENCE [LARGE SCALE GENOMIC DNA]</scope>
    <source>
        <strain evidence="3">CCUG 2113</strain>
    </source>
</reference>
<keyword evidence="2" id="KW-0378">Hydrolase</keyword>
<evidence type="ECO:0000313" key="2">
    <source>
        <dbReference type="EMBL" id="MFC3936272.1"/>
    </source>
</evidence>
<accession>A0ABV8DDA7</accession>
<keyword evidence="3" id="KW-1185">Reference proteome</keyword>
<proteinExistence type="predicted"/>
<feature type="domain" description="AB hydrolase-1" evidence="1">
    <location>
        <begin position="3"/>
        <end position="232"/>
    </location>
</feature>
<dbReference type="RefSeq" id="WP_082437373.1">
    <property type="nucleotide sequence ID" value="NZ_JAMXAX010000015.1"/>
</dbReference>
<protein>
    <submittedName>
        <fullName evidence="2">Alpha/beta fold hydrolase</fullName>
    </submittedName>
</protein>
<dbReference type="EMBL" id="JBHSAJ010000048">
    <property type="protein sequence ID" value="MFC3936272.1"/>
    <property type="molecule type" value="Genomic_DNA"/>
</dbReference>
<dbReference type="InterPro" id="IPR000073">
    <property type="entry name" value="AB_hydrolase_1"/>
</dbReference>
<dbReference type="InterPro" id="IPR045889">
    <property type="entry name" value="MES/HNL"/>
</dbReference>
<comment type="caution">
    <text evidence="2">The sequence shown here is derived from an EMBL/GenBank/DDBJ whole genome shotgun (WGS) entry which is preliminary data.</text>
</comment>
<dbReference type="InterPro" id="IPR029058">
    <property type="entry name" value="AB_hydrolase_fold"/>
</dbReference>